<dbReference type="PANTHER" id="PTHR21663:SF1">
    <property type="entry name" value="HEAT REPEAT-CONTAINING PROTEIN 5A"/>
    <property type="match status" value="1"/>
</dbReference>
<name>A0AAW0MQ10_9GOBI</name>
<accession>A0AAW0MQ10</accession>
<dbReference type="GO" id="GO:0006897">
    <property type="term" value="P:endocytosis"/>
    <property type="evidence" value="ECO:0007669"/>
    <property type="project" value="TreeGrafter"/>
</dbReference>
<gene>
    <name evidence="1" type="ORF">WMY93_034003</name>
</gene>
<dbReference type="InterPro" id="IPR016024">
    <property type="entry name" value="ARM-type_fold"/>
</dbReference>
<dbReference type="GO" id="GO:0005829">
    <property type="term" value="C:cytosol"/>
    <property type="evidence" value="ECO:0007669"/>
    <property type="project" value="GOC"/>
</dbReference>
<dbReference type="GO" id="GO:0008104">
    <property type="term" value="P:intracellular protein localization"/>
    <property type="evidence" value="ECO:0007669"/>
    <property type="project" value="TreeGrafter"/>
</dbReference>
<dbReference type="PANTHER" id="PTHR21663">
    <property type="entry name" value="HYPOTHETICAL HEAT DOMAIN-CONTAINING"/>
    <property type="match status" value="1"/>
</dbReference>
<dbReference type="GO" id="GO:0005794">
    <property type="term" value="C:Golgi apparatus"/>
    <property type="evidence" value="ECO:0007669"/>
    <property type="project" value="TreeGrafter"/>
</dbReference>
<keyword evidence="2" id="KW-1185">Reference proteome</keyword>
<feature type="non-terminal residue" evidence="1">
    <location>
        <position position="1"/>
    </location>
</feature>
<evidence type="ECO:0000313" key="1">
    <source>
        <dbReference type="EMBL" id="KAK7879212.1"/>
    </source>
</evidence>
<dbReference type="InterPro" id="IPR011989">
    <property type="entry name" value="ARM-like"/>
</dbReference>
<protein>
    <submittedName>
        <fullName evidence="1">Uncharacterized protein</fullName>
    </submittedName>
</protein>
<organism evidence="1 2">
    <name type="scientific">Mugilogobius chulae</name>
    <name type="common">yellowstripe goby</name>
    <dbReference type="NCBI Taxonomy" id="88201"/>
    <lineage>
        <taxon>Eukaryota</taxon>
        <taxon>Metazoa</taxon>
        <taxon>Chordata</taxon>
        <taxon>Craniata</taxon>
        <taxon>Vertebrata</taxon>
        <taxon>Euteleostomi</taxon>
        <taxon>Actinopterygii</taxon>
        <taxon>Neopterygii</taxon>
        <taxon>Teleostei</taxon>
        <taxon>Neoteleostei</taxon>
        <taxon>Acanthomorphata</taxon>
        <taxon>Gobiaria</taxon>
        <taxon>Gobiiformes</taxon>
        <taxon>Gobioidei</taxon>
        <taxon>Gobiidae</taxon>
        <taxon>Gobionellinae</taxon>
        <taxon>Mugilogobius</taxon>
    </lineage>
</organism>
<dbReference type="AlphaFoldDB" id="A0AAW0MQ10"/>
<reference evidence="2" key="1">
    <citation type="submission" date="2024-04" db="EMBL/GenBank/DDBJ databases">
        <title>Salinicola lusitanus LLJ914,a marine bacterium isolated from the Okinawa Trough.</title>
        <authorList>
            <person name="Li J."/>
        </authorList>
    </citation>
    <scope>NUCLEOTIDE SEQUENCE [LARGE SCALE GENOMIC DNA]</scope>
</reference>
<dbReference type="GO" id="GO:0016020">
    <property type="term" value="C:membrane"/>
    <property type="evidence" value="ECO:0007669"/>
    <property type="project" value="TreeGrafter"/>
</dbReference>
<sequence>VKILQTFSDSVNHLKGQKQQTVQTQVCAALCCVLRVTRSPLGPSELRAPALSLLWGALESSSPLLRCAAAEGLARLVQNVNDSAFTVSTALHCFDRLKTSRDAASRSGLSLALGALYRHQGPISSSQHLSSCVSVLFTLSQDTTCPQVQTWALHSLSLLVDLSGGLFRLHCEPALSLVLKLLLSSPQNHPEVHLSLGRCVHSLITCLGPDLQALRFQTLSDGAAAGEDPPLELGGAWSEFTEAWPKVKCLMSLLIFVSLTEDSSRPSVSHVSPDLCVSYRRQFLVLQCLMSLLIFVSLTEDSSSSFSVSCLSDLCVSYRRQFLVLQRLMSLLIFVSLTETVSRPPVSHVSPDLCVSYRRQFLVLQCLMSFVSLTEDSSSSSSKTVSRPSVSHVSPDLCVSYRRQFLVLQCLMSLLIFVSLTEDSSSSFSKTVPRPSVSHVSPDLYVSYRRQFLVLQRLMSLLIFVSLTEDSSSSFSKTVPRPPVSHVLCVSYRRQFLVLPASHVSPDLCVSYRRQFLVLQCLMSLLIFVSYRRQFLVLQCLMSLLIFVSLTEDSSSSFSVSCLSYLVSLTEDSSRPSVSHVSFCVSYRRQFLVLQCLMSLLIFVSLTEDSSSSFSKTVSRPSVSHVSPDLCVSYRRQFLVLQCLMSLLIFVSLTEDSSSSFSVYSSCLCSLLIFVSLTEDSSSSFSSVSPDLWSLTEDSSSSSAVSCLS</sequence>
<dbReference type="Proteomes" id="UP001460270">
    <property type="component" value="Unassembled WGS sequence"/>
</dbReference>
<dbReference type="InterPro" id="IPR040108">
    <property type="entry name" value="Laa1/Sip1/HEATR5"/>
</dbReference>
<dbReference type="Gene3D" id="1.25.10.10">
    <property type="entry name" value="Leucine-rich Repeat Variant"/>
    <property type="match status" value="1"/>
</dbReference>
<dbReference type="SUPFAM" id="SSF48371">
    <property type="entry name" value="ARM repeat"/>
    <property type="match status" value="1"/>
</dbReference>
<proteinExistence type="predicted"/>
<dbReference type="GO" id="GO:0030139">
    <property type="term" value="C:endocytic vesicle"/>
    <property type="evidence" value="ECO:0007669"/>
    <property type="project" value="TreeGrafter"/>
</dbReference>
<comment type="caution">
    <text evidence="1">The sequence shown here is derived from an EMBL/GenBank/DDBJ whole genome shotgun (WGS) entry which is preliminary data.</text>
</comment>
<dbReference type="GO" id="GO:0042147">
    <property type="term" value="P:retrograde transport, endosome to Golgi"/>
    <property type="evidence" value="ECO:0007669"/>
    <property type="project" value="TreeGrafter"/>
</dbReference>
<dbReference type="EMBL" id="JBBPFD010000316">
    <property type="protein sequence ID" value="KAK7879212.1"/>
    <property type="molecule type" value="Genomic_DNA"/>
</dbReference>
<evidence type="ECO:0000313" key="2">
    <source>
        <dbReference type="Proteomes" id="UP001460270"/>
    </source>
</evidence>